<dbReference type="PANTHER" id="PTHR10954">
    <property type="entry name" value="RIBONUCLEASE H2 SUBUNIT A"/>
    <property type="match status" value="1"/>
</dbReference>
<protein>
    <submittedName>
        <fullName evidence="2 3">Uncharacterized protein</fullName>
    </submittedName>
</protein>
<dbReference type="SUPFAM" id="SSF53098">
    <property type="entry name" value="Ribonuclease H-like"/>
    <property type="match status" value="1"/>
</dbReference>
<reference evidence="2 3" key="1">
    <citation type="submission" date="2024-02" db="UniProtKB">
        <authorList>
            <consortium name="WormBaseParasite"/>
        </authorList>
    </citation>
    <scope>IDENTIFICATION</scope>
</reference>
<dbReference type="WBParaSite" id="MBELARI_LOCUS621">
    <property type="protein sequence ID" value="MBELARI_LOCUS621"/>
    <property type="gene ID" value="MBELARI_LOCUS621"/>
</dbReference>
<proteinExistence type="predicted"/>
<keyword evidence="1" id="KW-1185">Reference proteome</keyword>
<dbReference type="OrthoDB" id="7462577at2759"/>
<name>A0A915GV54_9BILA</name>
<dbReference type="Gene3D" id="3.30.420.10">
    <property type="entry name" value="Ribonuclease H-like superfamily/Ribonuclease H"/>
    <property type="match status" value="1"/>
</dbReference>
<dbReference type="GO" id="GO:0003723">
    <property type="term" value="F:RNA binding"/>
    <property type="evidence" value="ECO:0007669"/>
    <property type="project" value="InterPro"/>
</dbReference>
<dbReference type="GO" id="GO:0004523">
    <property type="term" value="F:RNA-DNA hybrid ribonuclease activity"/>
    <property type="evidence" value="ECO:0007669"/>
    <property type="project" value="InterPro"/>
</dbReference>
<dbReference type="Proteomes" id="UP000887575">
    <property type="component" value="Unassembled WGS sequence"/>
</dbReference>
<dbReference type="GO" id="GO:0006298">
    <property type="term" value="P:mismatch repair"/>
    <property type="evidence" value="ECO:0007669"/>
    <property type="project" value="TreeGrafter"/>
</dbReference>
<dbReference type="PANTHER" id="PTHR10954:SF7">
    <property type="entry name" value="RIBONUCLEASE H2 SUBUNIT A"/>
    <property type="match status" value="1"/>
</dbReference>
<sequence>MLWRQKLISLRFLLIRSVPKLPIKPNLSEFFLEYRSLFPSKFVIVSAASIAAKVTRGHRLRGWQLRENNILVSNDGFGSGYPEDSDTKKLFAGGADPVFGFSLLVCFSWKTRCYCRQKVHKS</sequence>
<dbReference type="InterPro" id="IPR012337">
    <property type="entry name" value="RNaseH-like_sf"/>
</dbReference>
<dbReference type="InterPro" id="IPR001352">
    <property type="entry name" value="RNase_HII/HIII"/>
</dbReference>
<dbReference type="InterPro" id="IPR036397">
    <property type="entry name" value="RNaseH_sf"/>
</dbReference>
<dbReference type="GO" id="GO:0032299">
    <property type="term" value="C:ribonuclease H2 complex"/>
    <property type="evidence" value="ECO:0007669"/>
    <property type="project" value="TreeGrafter"/>
</dbReference>
<dbReference type="AlphaFoldDB" id="A0A915GV54"/>
<evidence type="ECO:0000313" key="2">
    <source>
        <dbReference type="WBParaSite" id="MBELARI_LOCUS621"/>
    </source>
</evidence>
<evidence type="ECO:0000313" key="3">
    <source>
        <dbReference type="WBParaSite" id="MBELARI_LOCUS6798"/>
    </source>
</evidence>
<evidence type="ECO:0000313" key="1">
    <source>
        <dbReference type="Proteomes" id="UP000887575"/>
    </source>
</evidence>
<dbReference type="WBParaSite" id="MBELARI_LOCUS6798">
    <property type="protein sequence ID" value="MBELARI_LOCUS6798"/>
    <property type="gene ID" value="MBELARI_LOCUS6798"/>
</dbReference>
<organism evidence="1 2">
    <name type="scientific">Mesorhabditis belari</name>
    <dbReference type="NCBI Taxonomy" id="2138241"/>
    <lineage>
        <taxon>Eukaryota</taxon>
        <taxon>Metazoa</taxon>
        <taxon>Ecdysozoa</taxon>
        <taxon>Nematoda</taxon>
        <taxon>Chromadorea</taxon>
        <taxon>Rhabditida</taxon>
        <taxon>Rhabditina</taxon>
        <taxon>Rhabditomorpha</taxon>
        <taxon>Rhabditoidea</taxon>
        <taxon>Rhabditidae</taxon>
        <taxon>Mesorhabditinae</taxon>
        <taxon>Mesorhabditis</taxon>
    </lineage>
</organism>
<accession>A0A915GV54</accession>
<dbReference type="GO" id="GO:0043137">
    <property type="term" value="P:DNA replication, removal of RNA primer"/>
    <property type="evidence" value="ECO:0007669"/>
    <property type="project" value="TreeGrafter"/>
</dbReference>